<dbReference type="EMBL" id="NPBS01000165">
    <property type="protein sequence ID" value="PAF22982.1"/>
    <property type="molecule type" value="Genomic_DNA"/>
</dbReference>
<dbReference type="PANTHER" id="PTHR46889">
    <property type="entry name" value="TRANSPOSASE INSF FOR INSERTION SEQUENCE IS3B-RELATED"/>
    <property type="match status" value="1"/>
</dbReference>
<dbReference type="InterPro" id="IPR036397">
    <property type="entry name" value="RNaseH_sf"/>
</dbReference>
<dbReference type="Gene3D" id="1.10.10.10">
    <property type="entry name" value="Winged helix-like DNA-binding domain superfamily/Winged helix DNA-binding domain"/>
    <property type="match status" value="1"/>
</dbReference>
<dbReference type="InterPro" id="IPR050900">
    <property type="entry name" value="Transposase_IS3/IS150/IS904"/>
</dbReference>
<dbReference type="InterPro" id="IPR036388">
    <property type="entry name" value="WH-like_DNA-bd_sf"/>
</dbReference>
<dbReference type="InterPro" id="IPR012337">
    <property type="entry name" value="RNaseH-like_sf"/>
</dbReference>
<reference evidence="4 5" key="1">
    <citation type="submission" date="2017-07" db="EMBL/GenBank/DDBJ databases">
        <title>Isolation and whole genome analysis of endospore-forming bacteria from heroin.</title>
        <authorList>
            <person name="Kalinowski J."/>
            <person name="Ahrens B."/>
            <person name="Al-Dilaimi A."/>
            <person name="Winkler A."/>
            <person name="Wibberg D."/>
            <person name="Schleenbecker U."/>
            <person name="Ruckert C."/>
            <person name="Wolfel R."/>
            <person name="Grass G."/>
        </authorList>
    </citation>
    <scope>NUCLEOTIDE SEQUENCE [LARGE SCALE GENOMIC DNA]</scope>
    <source>
        <strain evidence="4 5">7523-2</strain>
    </source>
</reference>
<dbReference type="InterPro" id="IPR001584">
    <property type="entry name" value="Integrase_cat-core"/>
</dbReference>
<evidence type="ECO:0000259" key="3">
    <source>
        <dbReference type="PROSITE" id="PS50994"/>
    </source>
</evidence>
<dbReference type="Gene3D" id="3.30.420.10">
    <property type="entry name" value="Ribonuclease H-like superfamily/Ribonuclease H"/>
    <property type="match status" value="1"/>
</dbReference>
<evidence type="ECO:0000256" key="1">
    <source>
        <dbReference type="ARBA" id="ARBA00002286"/>
    </source>
</evidence>
<dbReference type="GO" id="GO:0004803">
    <property type="term" value="F:transposase activity"/>
    <property type="evidence" value="ECO:0007669"/>
    <property type="project" value="InterPro"/>
</dbReference>
<dbReference type="InterPro" id="IPR048020">
    <property type="entry name" value="Transpos_IS3"/>
</dbReference>
<dbReference type="NCBIfam" id="NF033516">
    <property type="entry name" value="transpos_IS3"/>
    <property type="match status" value="1"/>
</dbReference>
<gene>
    <name evidence="4" type="ORF">CHH61_22490</name>
</gene>
<evidence type="ECO:0000256" key="2">
    <source>
        <dbReference type="SAM" id="Coils"/>
    </source>
</evidence>
<dbReference type="SUPFAM" id="SSF46689">
    <property type="entry name" value="Homeodomain-like"/>
    <property type="match status" value="1"/>
</dbReference>
<dbReference type="AlphaFoldDB" id="A0A268RRY0"/>
<dbReference type="InterPro" id="IPR002514">
    <property type="entry name" value="Transposase_8"/>
</dbReference>
<dbReference type="PANTHER" id="PTHR46889:SF7">
    <property type="entry name" value="TRANSPOSASE FOR INSERTION SEQUENCE ELEMENT IS904"/>
    <property type="match status" value="1"/>
</dbReference>
<feature type="coiled-coil region" evidence="2">
    <location>
        <begin position="54"/>
        <end position="85"/>
    </location>
</feature>
<proteinExistence type="predicted"/>
<feature type="domain" description="Integrase catalytic" evidence="3">
    <location>
        <begin position="214"/>
        <end position="372"/>
    </location>
</feature>
<dbReference type="SUPFAM" id="SSF53098">
    <property type="entry name" value="Ribonuclease H-like"/>
    <property type="match status" value="1"/>
</dbReference>
<evidence type="ECO:0000313" key="4">
    <source>
        <dbReference type="EMBL" id="PAF22982.1"/>
    </source>
</evidence>
<dbReference type="InterPro" id="IPR025948">
    <property type="entry name" value="HTH-like_dom"/>
</dbReference>
<dbReference type="InterPro" id="IPR009057">
    <property type="entry name" value="Homeodomain-like_sf"/>
</dbReference>
<organism evidence="4 5">
    <name type="scientific">Shouchella clausii</name>
    <name type="common">Alkalihalobacillus clausii</name>
    <dbReference type="NCBI Taxonomy" id="79880"/>
    <lineage>
        <taxon>Bacteria</taxon>
        <taxon>Bacillati</taxon>
        <taxon>Bacillota</taxon>
        <taxon>Bacilli</taxon>
        <taxon>Bacillales</taxon>
        <taxon>Bacillaceae</taxon>
        <taxon>Shouchella</taxon>
    </lineage>
</organism>
<dbReference type="Proteomes" id="UP000216133">
    <property type="component" value="Unassembled WGS sequence"/>
</dbReference>
<comment type="caution">
    <text evidence="4">The sequence shown here is derived from an EMBL/GenBank/DDBJ whole genome shotgun (WGS) entry which is preliminary data.</text>
</comment>
<evidence type="ECO:0000313" key="5">
    <source>
        <dbReference type="Proteomes" id="UP000216133"/>
    </source>
</evidence>
<dbReference type="Pfam" id="PF01527">
    <property type="entry name" value="HTH_Tnp_1"/>
    <property type="match status" value="1"/>
</dbReference>
<name>A0A268RRY0_SHOCL</name>
<accession>A0A268RRY0</accession>
<protein>
    <submittedName>
        <fullName evidence="4">IS3 family transposase</fullName>
    </submittedName>
</protein>
<dbReference type="PROSITE" id="PS50994">
    <property type="entry name" value="INTEGRASE"/>
    <property type="match status" value="1"/>
</dbReference>
<dbReference type="Pfam" id="PF13276">
    <property type="entry name" value="HTH_21"/>
    <property type="match status" value="1"/>
</dbReference>
<dbReference type="GO" id="GO:0015074">
    <property type="term" value="P:DNA integration"/>
    <property type="evidence" value="ECO:0007669"/>
    <property type="project" value="InterPro"/>
</dbReference>
<dbReference type="GO" id="GO:0003677">
    <property type="term" value="F:DNA binding"/>
    <property type="evidence" value="ECO:0007669"/>
    <property type="project" value="InterPro"/>
</dbReference>
<comment type="function">
    <text evidence="1">Involved in the transposition of the insertion sequence.</text>
</comment>
<dbReference type="Pfam" id="PF00665">
    <property type="entry name" value="rve"/>
    <property type="match status" value="1"/>
</dbReference>
<sequence>MKRKRYTPEFKSQIVLEVLKEEKTMNEIASSHGIHVNQIRQWRNAFLEQMPLIFAKENKKADQMKADYENQIENLYAEVGRLTTQLSWLKKKNLESRSRAERIQMIDWDDKELPITTQAELLGLNRSSLYYKPVEPSPEEVFIKHKIDEVYTKHPYFGSRRITVVLNNSGLNINRKAVQRHMREMGIAGISPGPNLSKRKLEHRIYPYLLRNLAITRPNHVWGIDITYIRLQRGWMYLVALIDWYSRFVVSWELDQTLEIDFVLEAVKRALSVGQPEILNSDQGSHFTSPKYTELLLDKDIRISMDGKGRALDNIVTERLWRTIKYEEVYLKDYESPREARKEINNFIHFYNYERPHQSLGYKPPASVYGLGVIHP</sequence>
<keyword evidence="2" id="KW-0175">Coiled coil</keyword>
<dbReference type="GO" id="GO:0006313">
    <property type="term" value="P:DNA transposition"/>
    <property type="evidence" value="ECO:0007669"/>
    <property type="project" value="InterPro"/>
</dbReference>